<dbReference type="KEGG" id="ehx:EMIHUDRAFT_433750"/>
<dbReference type="InterPro" id="IPR029020">
    <property type="entry name" value="Ammonium/urea_transptr"/>
</dbReference>
<reference evidence="11" key="1">
    <citation type="journal article" date="2013" name="Nature">
        <title>Pan genome of the phytoplankton Emiliania underpins its global distribution.</title>
        <authorList>
            <person name="Read B.A."/>
            <person name="Kegel J."/>
            <person name="Klute M.J."/>
            <person name="Kuo A."/>
            <person name="Lefebvre S.C."/>
            <person name="Maumus F."/>
            <person name="Mayer C."/>
            <person name="Miller J."/>
            <person name="Monier A."/>
            <person name="Salamov A."/>
            <person name="Young J."/>
            <person name="Aguilar M."/>
            <person name="Claverie J.M."/>
            <person name="Frickenhaus S."/>
            <person name="Gonzalez K."/>
            <person name="Herman E.K."/>
            <person name="Lin Y.C."/>
            <person name="Napier J."/>
            <person name="Ogata H."/>
            <person name="Sarno A.F."/>
            <person name="Shmutz J."/>
            <person name="Schroeder D."/>
            <person name="de Vargas C."/>
            <person name="Verret F."/>
            <person name="von Dassow P."/>
            <person name="Valentin K."/>
            <person name="Van de Peer Y."/>
            <person name="Wheeler G."/>
            <person name="Dacks J.B."/>
            <person name="Delwiche C.F."/>
            <person name="Dyhrman S.T."/>
            <person name="Glockner G."/>
            <person name="John U."/>
            <person name="Richards T."/>
            <person name="Worden A.Z."/>
            <person name="Zhang X."/>
            <person name="Grigoriev I.V."/>
            <person name="Allen A.E."/>
            <person name="Bidle K."/>
            <person name="Borodovsky M."/>
            <person name="Bowler C."/>
            <person name="Brownlee C."/>
            <person name="Cock J.M."/>
            <person name="Elias M."/>
            <person name="Gladyshev V.N."/>
            <person name="Groth M."/>
            <person name="Guda C."/>
            <person name="Hadaegh A."/>
            <person name="Iglesias-Rodriguez M.D."/>
            <person name="Jenkins J."/>
            <person name="Jones B.M."/>
            <person name="Lawson T."/>
            <person name="Leese F."/>
            <person name="Lindquist E."/>
            <person name="Lobanov A."/>
            <person name="Lomsadze A."/>
            <person name="Malik S.B."/>
            <person name="Marsh M.E."/>
            <person name="Mackinder L."/>
            <person name="Mock T."/>
            <person name="Mueller-Roeber B."/>
            <person name="Pagarete A."/>
            <person name="Parker M."/>
            <person name="Probert I."/>
            <person name="Quesneville H."/>
            <person name="Raines C."/>
            <person name="Rensing S.A."/>
            <person name="Riano-Pachon D.M."/>
            <person name="Richier S."/>
            <person name="Rokitta S."/>
            <person name="Shiraiwa Y."/>
            <person name="Soanes D.M."/>
            <person name="van der Giezen M."/>
            <person name="Wahlund T.M."/>
            <person name="Williams B."/>
            <person name="Wilson W."/>
            <person name="Wolfe G."/>
            <person name="Wurch L.L."/>
        </authorList>
    </citation>
    <scope>NUCLEOTIDE SEQUENCE</scope>
</reference>
<evidence type="ECO:0000256" key="5">
    <source>
        <dbReference type="ARBA" id="ARBA00022989"/>
    </source>
</evidence>
<evidence type="ECO:0000313" key="11">
    <source>
        <dbReference type="Proteomes" id="UP000013827"/>
    </source>
</evidence>
<dbReference type="GeneID" id="17282188"/>
<evidence type="ECO:0000313" key="10">
    <source>
        <dbReference type="EnsemblProtists" id="EOD36918"/>
    </source>
</evidence>
<feature type="transmembrane region" description="Helical" evidence="8">
    <location>
        <begin position="48"/>
        <end position="68"/>
    </location>
</feature>
<dbReference type="GO" id="GO:0005886">
    <property type="term" value="C:plasma membrane"/>
    <property type="evidence" value="ECO:0007669"/>
    <property type="project" value="UniProtKB-SubCell"/>
</dbReference>
<dbReference type="InterPro" id="IPR024041">
    <property type="entry name" value="NH4_transpt_AmtB-like_dom"/>
</dbReference>
<evidence type="ECO:0000256" key="2">
    <source>
        <dbReference type="ARBA" id="ARBA00005887"/>
    </source>
</evidence>
<dbReference type="FunFam" id="1.10.3430.10:FF:000008">
    <property type="entry name" value="Ammonium transporter"/>
    <property type="match status" value="1"/>
</dbReference>
<keyword evidence="7 8" id="KW-0924">Ammonia transport</keyword>
<dbReference type="OMA" id="GHIATRY"/>
<feature type="transmembrane region" description="Helical" evidence="8">
    <location>
        <begin position="251"/>
        <end position="268"/>
    </location>
</feature>
<dbReference type="eggNOG" id="KOG0682">
    <property type="taxonomic scope" value="Eukaryota"/>
</dbReference>
<feature type="transmembrane region" description="Helical" evidence="8">
    <location>
        <begin position="344"/>
        <end position="365"/>
    </location>
</feature>
<keyword evidence="3 8" id="KW-0813">Transport</keyword>
<dbReference type="GO" id="GO:0008519">
    <property type="term" value="F:ammonium channel activity"/>
    <property type="evidence" value="ECO:0007669"/>
    <property type="project" value="InterPro"/>
</dbReference>
<dbReference type="NCBIfam" id="TIGR00836">
    <property type="entry name" value="amt"/>
    <property type="match status" value="1"/>
</dbReference>
<dbReference type="Gene3D" id="1.10.3430.10">
    <property type="entry name" value="Ammonium transporter AmtB like domains"/>
    <property type="match status" value="1"/>
</dbReference>
<dbReference type="SUPFAM" id="SSF111352">
    <property type="entry name" value="Ammonium transporter"/>
    <property type="match status" value="1"/>
</dbReference>
<evidence type="ECO:0000256" key="8">
    <source>
        <dbReference type="RuleBase" id="RU362002"/>
    </source>
</evidence>
<dbReference type="RefSeq" id="XP_005789347.1">
    <property type="nucleotide sequence ID" value="XM_005789290.1"/>
</dbReference>
<keyword evidence="5 8" id="KW-1133">Transmembrane helix</keyword>
<keyword evidence="11" id="KW-1185">Reference proteome</keyword>
<dbReference type="Pfam" id="PF00909">
    <property type="entry name" value="Ammonium_transp"/>
    <property type="match status" value="1"/>
</dbReference>
<feature type="transmembrane region" description="Helical" evidence="8">
    <location>
        <begin position="209"/>
        <end position="231"/>
    </location>
</feature>
<evidence type="ECO:0000256" key="4">
    <source>
        <dbReference type="ARBA" id="ARBA00022692"/>
    </source>
</evidence>
<keyword evidence="4 8" id="KW-0812">Transmembrane</keyword>
<dbReference type="PaxDb" id="2903-EOD36918"/>
<dbReference type="STRING" id="2903.R1DMV7"/>
<evidence type="ECO:0000256" key="3">
    <source>
        <dbReference type="ARBA" id="ARBA00022448"/>
    </source>
</evidence>
<feature type="transmembrane region" description="Helical" evidence="8">
    <location>
        <begin position="80"/>
        <end position="104"/>
    </location>
</feature>
<keyword evidence="6 8" id="KW-0472">Membrane</keyword>
<evidence type="ECO:0000256" key="7">
    <source>
        <dbReference type="ARBA" id="ARBA00023177"/>
    </source>
</evidence>
<dbReference type="PANTHER" id="PTHR11730:SF6">
    <property type="entry name" value="AMMONIUM TRANSPORTER"/>
    <property type="match status" value="1"/>
</dbReference>
<comment type="similarity">
    <text evidence="2 8">Belongs to the ammonia transporter channel (TC 1.A.11.2) family.</text>
</comment>
<dbReference type="Proteomes" id="UP000013827">
    <property type="component" value="Unassembled WGS sequence"/>
</dbReference>
<evidence type="ECO:0000259" key="9">
    <source>
        <dbReference type="Pfam" id="PF00909"/>
    </source>
</evidence>
<dbReference type="HOGENOM" id="CLU_000445_33_1_1"/>
<proteinExistence type="inferred from homology"/>
<evidence type="ECO:0000256" key="6">
    <source>
        <dbReference type="ARBA" id="ARBA00023136"/>
    </source>
</evidence>
<feature type="domain" description="Ammonium transporter AmtB-like" evidence="9">
    <location>
        <begin position="50"/>
        <end position="471"/>
    </location>
</feature>
<feature type="transmembrane region" description="Helical" evidence="8">
    <location>
        <begin position="166"/>
        <end position="189"/>
    </location>
</feature>
<feature type="transmembrane region" description="Helical" evidence="8">
    <location>
        <begin position="421"/>
        <end position="444"/>
    </location>
</feature>
<organism evidence="10 11">
    <name type="scientific">Emiliania huxleyi (strain CCMP1516)</name>
    <dbReference type="NCBI Taxonomy" id="280463"/>
    <lineage>
        <taxon>Eukaryota</taxon>
        <taxon>Haptista</taxon>
        <taxon>Haptophyta</taxon>
        <taxon>Prymnesiophyceae</taxon>
        <taxon>Isochrysidales</taxon>
        <taxon>Noelaerhabdaceae</taxon>
        <taxon>Emiliania</taxon>
    </lineage>
</organism>
<evidence type="ECO:0000256" key="1">
    <source>
        <dbReference type="ARBA" id="ARBA00004141"/>
    </source>
</evidence>
<sequence>MTPLSACNFGPEVTANVSSLTACATALRGQLEADEVRFEADESETNTFYLLFCAALVFLMQAGFALLSAGSVRMRSVKNILLKSVMDACFGGLVWYLIGFGFAYDKSEDGNAFIGGSGHNFALSGADDTTGKKDYGHDAVFFFFQYCFAAAAATITSGAVAERCTLVGYCAYVFAIVGFVYPTVVHWVWDEHGFLSAFNKDAMLTGMVDFAGSGVVHMTGGICAFTGAFIIRPRKGRFGELPEHAFAGQSASLQVLGTFLLWFGWYGFNPGSTLALHNYARDAARAAVTTTLSAATAATTGILLKRFAPGSCGGSPGVWDLGHTCNSLLGGLVSITAGCTTVEIWASVVIGFIGAFFYHGASCLMRRLKIDDPLDAFAVHGACGLWGCLAVGFFCTCDYSYTESGTACGVFYGGDGLLLATQIVGTVFITLWVGALSAILFSGLMAGGLLRISKEVEDAGLDNSKHGGAAYPDIATAIEEATERITPKRITSATDAAGA</sequence>
<feature type="transmembrane region" description="Helical" evidence="8">
    <location>
        <begin position="139"/>
        <end position="159"/>
    </location>
</feature>
<dbReference type="EnsemblProtists" id="EOD36918">
    <property type="protein sequence ID" value="EOD36918"/>
    <property type="gene ID" value="EMIHUDRAFT_433750"/>
</dbReference>
<comment type="subcellular location">
    <subcellularLocation>
        <location evidence="8">Cell membrane</location>
        <topology evidence="8">Multi-pass membrane protein</topology>
    </subcellularLocation>
    <subcellularLocation>
        <location evidence="1">Membrane</location>
        <topology evidence="1">Multi-pass membrane protein</topology>
    </subcellularLocation>
</comment>
<feature type="transmembrane region" description="Helical" evidence="8">
    <location>
        <begin position="377"/>
        <end position="401"/>
    </location>
</feature>
<dbReference type="GO" id="GO:0097272">
    <property type="term" value="P:ammonium homeostasis"/>
    <property type="evidence" value="ECO:0007669"/>
    <property type="project" value="TreeGrafter"/>
</dbReference>
<protein>
    <recommendedName>
        <fullName evidence="8">Ammonium transporter</fullName>
    </recommendedName>
</protein>
<dbReference type="InterPro" id="IPR001905">
    <property type="entry name" value="Ammonium_transpt"/>
</dbReference>
<dbReference type="AlphaFoldDB" id="A0A0D3KMD3"/>
<accession>A0A0D3KMD3</accession>
<dbReference type="PANTHER" id="PTHR11730">
    <property type="entry name" value="AMMONIUM TRANSPORTER"/>
    <property type="match status" value="1"/>
</dbReference>
<comment type="caution">
    <text evidence="8">Lacks conserved residue(s) required for the propagation of feature annotation.</text>
</comment>
<reference evidence="10" key="2">
    <citation type="submission" date="2024-10" db="UniProtKB">
        <authorList>
            <consortium name="EnsemblProtists"/>
        </authorList>
    </citation>
    <scope>IDENTIFICATION</scope>
</reference>
<name>A0A0D3KMD3_EMIH1</name>